<dbReference type="Pfam" id="PF21647">
    <property type="entry name" value="DUF6857"/>
    <property type="match status" value="1"/>
</dbReference>
<reference evidence="4 5" key="1">
    <citation type="journal article" date="2023" name="G3 (Bethesda)">
        <title>A chromosome-length genome assembly and annotation of blackberry (Rubus argutus, cv. 'Hillquist').</title>
        <authorList>
            <person name="Bruna T."/>
            <person name="Aryal R."/>
            <person name="Dudchenko O."/>
            <person name="Sargent D.J."/>
            <person name="Mead D."/>
            <person name="Buti M."/>
            <person name="Cavallini A."/>
            <person name="Hytonen T."/>
            <person name="Andres J."/>
            <person name="Pham M."/>
            <person name="Weisz D."/>
            <person name="Mascagni F."/>
            <person name="Usai G."/>
            <person name="Natali L."/>
            <person name="Bassil N."/>
            <person name="Fernandez G.E."/>
            <person name="Lomsadze A."/>
            <person name="Armour M."/>
            <person name="Olukolu B."/>
            <person name="Poorten T."/>
            <person name="Britton C."/>
            <person name="Davik J."/>
            <person name="Ashrafi H."/>
            <person name="Aiden E.L."/>
            <person name="Borodovsky M."/>
            <person name="Worthington M."/>
        </authorList>
    </citation>
    <scope>NUCLEOTIDE SEQUENCE [LARGE SCALE GENOMIC DNA]</scope>
    <source>
        <strain evidence="4">PI 553951</strain>
    </source>
</reference>
<feature type="region of interest" description="Disordered" evidence="1">
    <location>
        <begin position="451"/>
        <end position="475"/>
    </location>
</feature>
<dbReference type="InterPro" id="IPR049172">
    <property type="entry name" value="DUF6857_pln"/>
</dbReference>
<feature type="domain" description="DUF936" evidence="2">
    <location>
        <begin position="4"/>
        <end position="120"/>
    </location>
</feature>
<feature type="region of interest" description="Disordered" evidence="1">
    <location>
        <begin position="236"/>
        <end position="263"/>
    </location>
</feature>
<feature type="domain" description="DUF6857" evidence="3">
    <location>
        <begin position="307"/>
        <end position="596"/>
    </location>
</feature>
<gene>
    <name evidence="4" type="ORF">M0R45_007600</name>
</gene>
<evidence type="ECO:0000256" key="1">
    <source>
        <dbReference type="SAM" id="MobiDB-lite"/>
    </source>
</evidence>
<organism evidence="4 5">
    <name type="scientific">Rubus argutus</name>
    <name type="common">Southern blackberry</name>
    <dbReference type="NCBI Taxonomy" id="59490"/>
    <lineage>
        <taxon>Eukaryota</taxon>
        <taxon>Viridiplantae</taxon>
        <taxon>Streptophyta</taxon>
        <taxon>Embryophyta</taxon>
        <taxon>Tracheophyta</taxon>
        <taxon>Spermatophyta</taxon>
        <taxon>Magnoliopsida</taxon>
        <taxon>eudicotyledons</taxon>
        <taxon>Gunneridae</taxon>
        <taxon>Pentapetalae</taxon>
        <taxon>rosids</taxon>
        <taxon>fabids</taxon>
        <taxon>Rosales</taxon>
        <taxon>Rosaceae</taxon>
        <taxon>Rosoideae</taxon>
        <taxon>Rosoideae incertae sedis</taxon>
        <taxon>Rubus</taxon>
    </lineage>
</organism>
<proteinExistence type="predicted"/>
<comment type="caution">
    <text evidence="4">The sequence shown here is derived from an EMBL/GenBank/DDBJ whole genome shotgun (WGS) entry which is preliminary data.</text>
</comment>
<dbReference type="Proteomes" id="UP001457282">
    <property type="component" value="Unassembled WGS sequence"/>
</dbReference>
<dbReference type="InterPro" id="IPR010341">
    <property type="entry name" value="DUF936_pln"/>
</dbReference>
<dbReference type="AlphaFoldDB" id="A0AAW1Y1Z6"/>
<dbReference type="Pfam" id="PF06075">
    <property type="entry name" value="DUF936"/>
    <property type="match status" value="1"/>
</dbReference>
<dbReference type="InterPro" id="IPR048297">
    <property type="entry name" value="DUF936_dom_pln"/>
</dbReference>
<dbReference type="PANTHER" id="PTHR31928">
    <property type="entry name" value="EXPRESSED PROTEIN"/>
    <property type="match status" value="1"/>
</dbReference>
<name>A0AAW1Y1Z6_RUBAR</name>
<accession>A0AAW1Y1Z6</accession>
<evidence type="ECO:0000259" key="3">
    <source>
        <dbReference type="Pfam" id="PF21647"/>
    </source>
</evidence>
<protein>
    <submittedName>
        <fullName evidence="4">Uncharacterized protein</fullName>
    </submittedName>
</protein>
<dbReference type="PANTHER" id="PTHR31928:SF12">
    <property type="entry name" value="DUF3741 DOMAIN-CONTAINING PROTEIN"/>
    <property type="match status" value="1"/>
</dbReference>
<sequence length="635" mass="70008">MPSLSSGVLERLVEEMGSDQKASNGDRKPGLLQIRSIMPVLAEGDLWPNKGFYLKVSDATHAMYASLPPEQDDMVLCNKLQLGQLIYVEKLEAAQPVPVLKGINPVPGRLSCVGNPEDLFAIDKVVDFKGASDLLFVMAKNGGVEKKPRPKFRSLSASKTRPSEKITRVCRSGSGAVVEKVICEVTKGVRKTSSRCVEKESDSDSTISSSSLAVPAKRRSWIGAEVTDFPAVRHGMKPTARRSRSACVSPVPSAKSGSDDNSSCKIKRTISDDLARKLTKNSNSRISVSAKNCEQPLNPPVMFNLPDDSIWSESKIQWSSLPTTLVTLGKEVLRHRDVTLLAAVEALQEASAAERLLKCLSTYSELQSAKGEERQLSVNKFFDLQDHLAHTRLIVQSLTNISPRRADDSNPGSPGSNIREALILAVDRKKNATSWIKAAMASDLPPYFSTDSVSVKATKPADKSSKTRSSKPKGILTVKKQKNDAHFGLASERENSQDWVKGSALSAAADLESSLNDECRRWFLATFESYLDEVKSRTDSMESDSQVAEIMCQIKKVCDRLDVIVSKEDPEMEAYGRIKEKIYGVLLKNVERTAMVMKIVGISFGGHVMYEARELLKKKNQTKEREQRTLKFRPV</sequence>
<evidence type="ECO:0000313" key="4">
    <source>
        <dbReference type="EMBL" id="KAK9941908.1"/>
    </source>
</evidence>
<dbReference type="EMBL" id="JBEDUW010000002">
    <property type="protein sequence ID" value="KAK9941908.1"/>
    <property type="molecule type" value="Genomic_DNA"/>
</dbReference>
<keyword evidence="5" id="KW-1185">Reference proteome</keyword>
<evidence type="ECO:0000313" key="5">
    <source>
        <dbReference type="Proteomes" id="UP001457282"/>
    </source>
</evidence>
<evidence type="ECO:0000259" key="2">
    <source>
        <dbReference type="Pfam" id="PF06075"/>
    </source>
</evidence>